<dbReference type="RefSeq" id="WP_004999451.1">
    <property type="nucleotide sequence ID" value="NZ_CH672427.1"/>
</dbReference>
<accession>A4BRM2</accession>
<dbReference type="Pfam" id="PF08856">
    <property type="entry name" value="DUF1826"/>
    <property type="match status" value="1"/>
</dbReference>
<organism evidence="1 2">
    <name type="scientific">Nitrococcus mobilis Nb-231</name>
    <dbReference type="NCBI Taxonomy" id="314278"/>
    <lineage>
        <taxon>Bacteria</taxon>
        <taxon>Pseudomonadati</taxon>
        <taxon>Pseudomonadota</taxon>
        <taxon>Gammaproteobacteria</taxon>
        <taxon>Chromatiales</taxon>
        <taxon>Ectothiorhodospiraceae</taxon>
        <taxon>Nitrococcus</taxon>
    </lineage>
</organism>
<proteinExistence type="predicted"/>
<gene>
    <name evidence="1" type="ORF">NB231_02463</name>
</gene>
<evidence type="ECO:0000313" key="2">
    <source>
        <dbReference type="Proteomes" id="UP000003374"/>
    </source>
</evidence>
<dbReference type="eggNOG" id="ENOG503416X">
    <property type="taxonomic scope" value="Bacteria"/>
</dbReference>
<evidence type="ECO:0000313" key="1">
    <source>
        <dbReference type="EMBL" id="EAR21593.1"/>
    </source>
</evidence>
<dbReference type="STRING" id="314278.NB231_02463"/>
<dbReference type="InterPro" id="IPR014955">
    <property type="entry name" value="DUF1826"/>
</dbReference>
<reference evidence="1 2" key="1">
    <citation type="submission" date="2006-02" db="EMBL/GenBank/DDBJ databases">
        <authorList>
            <person name="Waterbury J."/>
            <person name="Ferriera S."/>
            <person name="Johnson J."/>
            <person name="Kravitz S."/>
            <person name="Halpern A."/>
            <person name="Remington K."/>
            <person name="Beeson K."/>
            <person name="Tran B."/>
            <person name="Rogers Y.-H."/>
            <person name="Friedman R."/>
            <person name="Venter J.C."/>
        </authorList>
    </citation>
    <scope>NUCLEOTIDE SEQUENCE [LARGE SCALE GENOMIC DNA]</scope>
    <source>
        <strain evidence="1 2">Nb-231</strain>
    </source>
</reference>
<keyword evidence="2" id="KW-1185">Reference proteome</keyword>
<dbReference type="AlphaFoldDB" id="A4BRM2"/>
<sequence length="247" mass="27931">MTTIGFDDLPKVAIQPGTVAMFLHTPAREPWEGELQQAVEQGAFHVPRVDLPGLSLDGMATWLDRNLPTSAVSRDTRDRLLSDILALTYTVEDLTSAQHYRLRIFTAPPDRRCGYHVDTVPAAAPLWGCLKVYNGAGTNWFAGDDIRSMAAFYRWLQTRDRIVRTLANDPPHRDAALQVLDEKPDFLVPGARSRRVASRTPVFFKHLPVDRFWTDHETDRAWVHASPMEGARRLVVNISPEQRLPVQ</sequence>
<name>A4BRM2_9GAMM</name>
<dbReference type="OrthoDB" id="5342505at2"/>
<comment type="caution">
    <text evidence="1">The sequence shown here is derived from an EMBL/GenBank/DDBJ whole genome shotgun (WGS) entry which is preliminary data.</text>
</comment>
<protein>
    <submittedName>
        <fullName evidence="1">Uncharacterized protein</fullName>
    </submittedName>
</protein>
<dbReference type="HOGENOM" id="CLU_1123605_0_0_6"/>
<dbReference type="EMBL" id="AAOF01000007">
    <property type="protein sequence ID" value="EAR21593.1"/>
    <property type="molecule type" value="Genomic_DNA"/>
</dbReference>
<dbReference type="Proteomes" id="UP000003374">
    <property type="component" value="Unassembled WGS sequence"/>
</dbReference>